<dbReference type="Proteomes" id="UP001501455">
    <property type="component" value="Unassembled WGS sequence"/>
</dbReference>
<dbReference type="RefSeq" id="WP_345580423.1">
    <property type="nucleotide sequence ID" value="NZ_BAAAXF010000048.1"/>
</dbReference>
<gene>
    <name evidence="5" type="ORF">GCM10019016_069740</name>
</gene>
<dbReference type="PANTHER" id="PTHR46796">
    <property type="entry name" value="HTH-TYPE TRANSCRIPTIONAL ACTIVATOR RHAS-RELATED"/>
    <property type="match status" value="1"/>
</dbReference>
<dbReference type="InterPro" id="IPR035418">
    <property type="entry name" value="AraC-bd_2"/>
</dbReference>
<organism evidence="5 6">
    <name type="scientific">Streptomyces prasinosporus</name>
    <dbReference type="NCBI Taxonomy" id="68256"/>
    <lineage>
        <taxon>Bacteria</taxon>
        <taxon>Bacillati</taxon>
        <taxon>Actinomycetota</taxon>
        <taxon>Actinomycetes</taxon>
        <taxon>Kitasatosporales</taxon>
        <taxon>Streptomycetaceae</taxon>
        <taxon>Streptomyces</taxon>
        <taxon>Streptomyces albogriseolus group</taxon>
    </lineage>
</organism>
<dbReference type="Gene3D" id="1.10.10.60">
    <property type="entry name" value="Homeodomain-like"/>
    <property type="match status" value="1"/>
</dbReference>
<accession>A0ABP6TYT1</accession>
<dbReference type="PRINTS" id="PR00032">
    <property type="entry name" value="HTHARAC"/>
</dbReference>
<dbReference type="Pfam" id="PF14525">
    <property type="entry name" value="AraC_binding_2"/>
    <property type="match status" value="1"/>
</dbReference>
<keyword evidence="3" id="KW-0804">Transcription</keyword>
<feature type="domain" description="HTH araC/xylS-type" evidence="4">
    <location>
        <begin position="222"/>
        <end position="323"/>
    </location>
</feature>
<dbReference type="EMBL" id="BAAAXF010000048">
    <property type="protein sequence ID" value="GAA3499869.1"/>
    <property type="molecule type" value="Genomic_DNA"/>
</dbReference>
<dbReference type="InterPro" id="IPR009057">
    <property type="entry name" value="Homeodomain-like_sf"/>
</dbReference>
<evidence type="ECO:0000256" key="2">
    <source>
        <dbReference type="ARBA" id="ARBA00023125"/>
    </source>
</evidence>
<dbReference type="PROSITE" id="PS01124">
    <property type="entry name" value="HTH_ARAC_FAMILY_2"/>
    <property type="match status" value="1"/>
</dbReference>
<dbReference type="SMART" id="SM00342">
    <property type="entry name" value="HTH_ARAC"/>
    <property type="match status" value="1"/>
</dbReference>
<evidence type="ECO:0000256" key="3">
    <source>
        <dbReference type="ARBA" id="ARBA00023163"/>
    </source>
</evidence>
<proteinExistence type="predicted"/>
<evidence type="ECO:0000256" key="1">
    <source>
        <dbReference type="ARBA" id="ARBA00023015"/>
    </source>
</evidence>
<dbReference type="InterPro" id="IPR020449">
    <property type="entry name" value="Tscrpt_reg_AraC-type_HTH"/>
</dbReference>
<evidence type="ECO:0000259" key="4">
    <source>
        <dbReference type="PROSITE" id="PS01124"/>
    </source>
</evidence>
<sequence length="346" mass="38204">MTVEELRTELLPRSERLATWQRRLSHALAPVDVHTPHAPDFRASLRLVDLGAVRVATTTSPPLEARQRTITERPDGSGHYAMVLNRTGDVVVADEYRTVALAPGELTFCDPSRPFTVRMAAPKPSPQDRVATVTALIPQRLLPMRRGHVEQHLLTGLGADQPMVSVLSRHLHDVVRYASHWRPTDLARLATATVDLVAALLFPASAPDGSSATEPVRQQLQNRIHSYIQRNLGSPGLSPSEVAAAHGISLRHLHQLFREQELTIAAWIRQCRLERCCRDLADADQLATPVHTIATRWGFPDAAHFSKVFRRAYGIPPTEYRKALTAHAPHPAHACATDAHALPTTS</sequence>
<reference evidence="6" key="1">
    <citation type="journal article" date="2019" name="Int. J. Syst. Evol. Microbiol.">
        <title>The Global Catalogue of Microorganisms (GCM) 10K type strain sequencing project: providing services to taxonomists for standard genome sequencing and annotation.</title>
        <authorList>
            <consortium name="The Broad Institute Genomics Platform"/>
            <consortium name="The Broad Institute Genome Sequencing Center for Infectious Disease"/>
            <person name="Wu L."/>
            <person name="Ma J."/>
        </authorList>
    </citation>
    <scope>NUCLEOTIDE SEQUENCE [LARGE SCALE GENOMIC DNA]</scope>
    <source>
        <strain evidence="6">JCM 4816</strain>
    </source>
</reference>
<keyword evidence="1" id="KW-0805">Transcription regulation</keyword>
<comment type="caution">
    <text evidence="5">The sequence shown here is derived from an EMBL/GenBank/DDBJ whole genome shotgun (WGS) entry which is preliminary data.</text>
</comment>
<dbReference type="InterPro" id="IPR050204">
    <property type="entry name" value="AraC_XylS_family_regulators"/>
</dbReference>
<evidence type="ECO:0000313" key="6">
    <source>
        <dbReference type="Proteomes" id="UP001501455"/>
    </source>
</evidence>
<dbReference type="InterPro" id="IPR018060">
    <property type="entry name" value="HTH_AraC"/>
</dbReference>
<dbReference type="SUPFAM" id="SSF46689">
    <property type="entry name" value="Homeodomain-like"/>
    <property type="match status" value="1"/>
</dbReference>
<keyword evidence="2" id="KW-0238">DNA-binding</keyword>
<dbReference type="Pfam" id="PF12833">
    <property type="entry name" value="HTH_18"/>
    <property type="match status" value="1"/>
</dbReference>
<dbReference type="PANTHER" id="PTHR46796:SF6">
    <property type="entry name" value="ARAC SUBFAMILY"/>
    <property type="match status" value="1"/>
</dbReference>
<keyword evidence="6" id="KW-1185">Reference proteome</keyword>
<name>A0ABP6TYT1_9ACTN</name>
<protein>
    <submittedName>
        <fullName evidence="5">Helix-turn-helix domain-containing protein</fullName>
    </submittedName>
</protein>
<evidence type="ECO:0000313" key="5">
    <source>
        <dbReference type="EMBL" id="GAA3499869.1"/>
    </source>
</evidence>